<organism evidence="10 11">
    <name type="scientific">Penicillium chrysogenum</name>
    <name type="common">Penicillium notatum</name>
    <dbReference type="NCBI Taxonomy" id="5076"/>
    <lineage>
        <taxon>Eukaryota</taxon>
        <taxon>Fungi</taxon>
        <taxon>Dikarya</taxon>
        <taxon>Ascomycota</taxon>
        <taxon>Pezizomycotina</taxon>
        <taxon>Eurotiomycetes</taxon>
        <taxon>Eurotiomycetidae</taxon>
        <taxon>Eurotiales</taxon>
        <taxon>Aspergillaceae</taxon>
        <taxon>Penicillium</taxon>
        <taxon>Penicillium chrysogenum species complex</taxon>
    </lineage>
</organism>
<evidence type="ECO:0000256" key="8">
    <source>
        <dbReference type="ARBA" id="ARBA00038372"/>
    </source>
</evidence>
<protein>
    <submittedName>
        <fullName evidence="10">Terpenoid synthase</fullName>
    </submittedName>
</protein>
<dbReference type="Pfam" id="PF00348">
    <property type="entry name" value="polyprenyl_synt"/>
    <property type="match status" value="1"/>
</dbReference>
<sequence>MNAGLSEEDALEQLRQDMLNRELLFLERRDSFCQTHTNLPTHLKFMVNSLAPMIAGYHYWSSVCPRYNSPQNSAVYTRTRLLVLESGLACSCPLIYPSPSRRIERLQATNISREPLPCVKTLELGRAALEAPIDYIQSLESKNVRLQLIDALNLWLGLPCEALKAVKTIINNLHDSSLILDDIQDGSELRRGATAAHVVFGKAQSINSATYMFVQVTKLAHRHPNPAVTTVLLEGLEKLFVGQSWELKWRFTLHCPTETEYFAMVDGKTGAMFQLILRLMLTIVHNGEQASENKSFDVLARTLGRWYQVRDDYLNLRDSDCTKKGFCEDLDDGKFSYPVVRSCADPGRKDLLVGILHGRDTTEGTALPLESKLRVLTVISEAGAMQETWQLILQLQSEVEKEISRLEDILGEDNPMLRVLVKVLGDIPEPWNTD</sequence>
<evidence type="ECO:0000256" key="2">
    <source>
        <dbReference type="ARBA" id="ARBA00022679"/>
    </source>
</evidence>
<accession>A0ABQ8WRI8</accession>
<name>A0ABQ8WRI8_PENCH</name>
<evidence type="ECO:0000256" key="5">
    <source>
        <dbReference type="ARBA" id="ARBA00023239"/>
    </source>
</evidence>
<reference evidence="10 11" key="1">
    <citation type="journal article" date="2023" name="IMA Fungus">
        <title>Comparative genomic study of the Penicillium genus elucidates a diverse pangenome and 15 lateral gene transfer events.</title>
        <authorList>
            <person name="Petersen C."/>
            <person name="Sorensen T."/>
            <person name="Nielsen M.R."/>
            <person name="Sondergaard T.E."/>
            <person name="Sorensen J.L."/>
            <person name="Fitzpatrick D.A."/>
            <person name="Frisvad J.C."/>
            <person name="Nielsen K.L."/>
        </authorList>
    </citation>
    <scope>NUCLEOTIDE SEQUENCE [LARGE SCALE GENOMIC DNA]</scope>
    <source>
        <strain evidence="10 11">IBT 3361</strain>
    </source>
</reference>
<gene>
    <name evidence="10" type="ORF">N7505_003911</name>
</gene>
<dbReference type="PANTHER" id="PTHR12001">
    <property type="entry name" value="GERANYLGERANYL PYROPHOSPHATE SYNTHASE"/>
    <property type="match status" value="1"/>
</dbReference>
<comment type="pathway">
    <text evidence="1">Secondary metabolite biosynthesis; terpenoid biosynthesis.</text>
</comment>
<comment type="similarity">
    <text evidence="7">In the C-terminal section; belongs to the FPP/GGPP synthase family.</text>
</comment>
<evidence type="ECO:0000256" key="4">
    <source>
        <dbReference type="ARBA" id="ARBA00022842"/>
    </source>
</evidence>
<keyword evidence="5" id="KW-0456">Lyase</keyword>
<keyword evidence="4" id="KW-0460">Magnesium</keyword>
<dbReference type="Gene3D" id="1.10.600.10">
    <property type="entry name" value="Farnesyl Diphosphate Synthase"/>
    <property type="match status" value="2"/>
</dbReference>
<keyword evidence="3" id="KW-0479">Metal-binding</keyword>
<proteinExistence type="inferred from homology"/>
<comment type="similarity">
    <text evidence="9">Belongs to the FPP/GGPP synthase family.</text>
</comment>
<dbReference type="InterPro" id="IPR000092">
    <property type="entry name" value="Polyprenyl_synt"/>
</dbReference>
<evidence type="ECO:0000256" key="7">
    <source>
        <dbReference type="ARBA" id="ARBA00038363"/>
    </source>
</evidence>
<evidence type="ECO:0000256" key="6">
    <source>
        <dbReference type="ARBA" id="ARBA00023268"/>
    </source>
</evidence>
<dbReference type="SUPFAM" id="SSF48576">
    <property type="entry name" value="Terpenoid synthases"/>
    <property type="match status" value="2"/>
</dbReference>
<dbReference type="SFLD" id="SFLDS00005">
    <property type="entry name" value="Isoprenoid_Synthase_Type_I"/>
    <property type="match status" value="1"/>
</dbReference>
<keyword evidence="6" id="KW-0511">Multifunctional enzyme</keyword>
<dbReference type="PROSITE" id="PS00723">
    <property type="entry name" value="POLYPRENYL_SYNTHASE_1"/>
    <property type="match status" value="1"/>
</dbReference>
<evidence type="ECO:0000313" key="10">
    <source>
        <dbReference type="EMBL" id="KAJ5275366.1"/>
    </source>
</evidence>
<dbReference type="Proteomes" id="UP001220256">
    <property type="component" value="Unassembled WGS sequence"/>
</dbReference>
<comment type="caution">
    <text evidence="10">The sequence shown here is derived from an EMBL/GenBank/DDBJ whole genome shotgun (WGS) entry which is preliminary data.</text>
</comment>
<evidence type="ECO:0000256" key="1">
    <source>
        <dbReference type="ARBA" id="ARBA00004721"/>
    </source>
</evidence>
<dbReference type="EMBL" id="JAPVEB010000002">
    <property type="protein sequence ID" value="KAJ5275366.1"/>
    <property type="molecule type" value="Genomic_DNA"/>
</dbReference>
<evidence type="ECO:0000256" key="9">
    <source>
        <dbReference type="RuleBase" id="RU004466"/>
    </source>
</evidence>
<dbReference type="PROSITE" id="PS00444">
    <property type="entry name" value="POLYPRENYL_SYNTHASE_2"/>
    <property type="match status" value="1"/>
</dbReference>
<dbReference type="InterPro" id="IPR033749">
    <property type="entry name" value="Polyprenyl_synt_CS"/>
</dbReference>
<evidence type="ECO:0000313" key="11">
    <source>
        <dbReference type="Proteomes" id="UP001220256"/>
    </source>
</evidence>
<comment type="similarity">
    <text evidence="8">In the N-terminal section; belongs to the terpene synthase family.</text>
</comment>
<evidence type="ECO:0000256" key="3">
    <source>
        <dbReference type="ARBA" id="ARBA00022723"/>
    </source>
</evidence>
<dbReference type="PANTHER" id="PTHR12001:SF72">
    <property type="entry name" value="THIJ_PFPI FAMILY PROTEIN (AFU_ORTHOLOGUE AFUA_3G01210)-RELATED"/>
    <property type="match status" value="1"/>
</dbReference>
<dbReference type="InterPro" id="IPR008949">
    <property type="entry name" value="Isoprenoid_synthase_dom_sf"/>
</dbReference>
<keyword evidence="2 9" id="KW-0808">Transferase</keyword>
<keyword evidence="11" id="KW-1185">Reference proteome</keyword>